<evidence type="ECO:0000313" key="4">
    <source>
        <dbReference type="Proteomes" id="UP000002051"/>
    </source>
</evidence>
<evidence type="ECO:0000313" key="3">
    <source>
        <dbReference type="EnsemblPlants" id="KEH28060"/>
    </source>
</evidence>
<dbReference type="HOGENOM" id="CLU_2187857_0_0_1"/>
<proteinExistence type="predicted"/>
<gene>
    <name evidence="2" type="ordered locus">MTR_5g061805</name>
</gene>
<reference evidence="2 4" key="1">
    <citation type="journal article" date="2011" name="Nature">
        <title>The Medicago genome provides insight into the evolution of rhizobial symbioses.</title>
        <authorList>
            <person name="Young N.D."/>
            <person name="Debelle F."/>
            <person name="Oldroyd G.E."/>
            <person name="Geurts R."/>
            <person name="Cannon S.B."/>
            <person name="Udvardi M.K."/>
            <person name="Benedito V.A."/>
            <person name="Mayer K.F."/>
            <person name="Gouzy J."/>
            <person name="Schoof H."/>
            <person name="Van de Peer Y."/>
            <person name="Proost S."/>
            <person name="Cook D.R."/>
            <person name="Meyers B.C."/>
            <person name="Spannagl M."/>
            <person name="Cheung F."/>
            <person name="De Mita S."/>
            <person name="Krishnakumar V."/>
            <person name="Gundlach H."/>
            <person name="Zhou S."/>
            <person name="Mudge J."/>
            <person name="Bharti A.K."/>
            <person name="Murray J.D."/>
            <person name="Naoumkina M.A."/>
            <person name="Rosen B."/>
            <person name="Silverstein K.A."/>
            <person name="Tang H."/>
            <person name="Rombauts S."/>
            <person name="Zhao P.X."/>
            <person name="Zhou P."/>
            <person name="Barbe V."/>
            <person name="Bardou P."/>
            <person name="Bechner M."/>
            <person name="Bellec A."/>
            <person name="Berger A."/>
            <person name="Berges H."/>
            <person name="Bidwell S."/>
            <person name="Bisseling T."/>
            <person name="Choisne N."/>
            <person name="Couloux A."/>
            <person name="Denny R."/>
            <person name="Deshpande S."/>
            <person name="Dai X."/>
            <person name="Doyle J.J."/>
            <person name="Dudez A.M."/>
            <person name="Farmer A.D."/>
            <person name="Fouteau S."/>
            <person name="Franken C."/>
            <person name="Gibelin C."/>
            <person name="Gish J."/>
            <person name="Goldstein S."/>
            <person name="Gonzalez A.J."/>
            <person name="Green P.J."/>
            <person name="Hallab A."/>
            <person name="Hartog M."/>
            <person name="Hua A."/>
            <person name="Humphray S.J."/>
            <person name="Jeong D.H."/>
            <person name="Jing Y."/>
            <person name="Jocker A."/>
            <person name="Kenton S.M."/>
            <person name="Kim D.J."/>
            <person name="Klee K."/>
            <person name="Lai H."/>
            <person name="Lang C."/>
            <person name="Lin S."/>
            <person name="Macmil S.L."/>
            <person name="Magdelenat G."/>
            <person name="Matthews L."/>
            <person name="McCorrison J."/>
            <person name="Monaghan E.L."/>
            <person name="Mun J.H."/>
            <person name="Najar F.Z."/>
            <person name="Nicholson C."/>
            <person name="Noirot C."/>
            <person name="O'Bleness M."/>
            <person name="Paule C.R."/>
            <person name="Poulain J."/>
            <person name="Prion F."/>
            <person name="Qin B."/>
            <person name="Qu C."/>
            <person name="Retzel E.F."/>
            <person name="Riddle C."/>
            <person name="Sallet E."/>
            <person name="Samain S."/>
            <person name="Samson N."/>
            <person name="Sanders I."/>
            <person name="Saurat O."/>
            <person name="Scarpelli C."/>
            <person name="Schiex T."/>
            <person name="Segurens B."/>
            <person name="Severin A.J."/>
            <person name="Sherrier D.J."/>
            <person name="Shi R."/>
            <person name="Sims S."/>
            <person name="Singer S.R."/>
            <person name="Sinharoy S."/>
            <person name="Sterck L."/>
            <person name="Viollet A."/>
            <person name="Wang B.B."/>
            <person name="Wang K."/>
            <person name="Wang M."/>
            <person name="Wang X."/>
            <person name="Warfsmann J."/>
            <person name="Weissenbach J."/>
            <person name="White D.D."/>
            <person name="White J.D."/>
            <person name="Wiley G.B."/>
            <person name="Wincker P."/>
            <person name="Xing Y."/>
            <person name="Yang L."/>
            <person name="Yao Z."/>
            <person name="Ying F."/>
            <person name="Zhai J."/>
            <person name="Zhou L."/>
            <person name="Zuber A."/>
            <person name="Denarie J."/>
            <person name="Dixon R.A."/>
            <person name="May G.D."/>
            <person name="Schwartz D.C."/>
            <person name="Rogers J."/>
            <person name="Quetier F."/>
            <person name="Town C.D."/>
            <person name="Roe B.A."/>
        </authorList>
    </citation>
    <scope>NUCLEOTIDE SEQUENCE [LARGE SCALE GENOMIC DNA]</scope>
    <source>
        <strain evidence="2">A17</strain>
        <strain evidence="3 4">cv. Jemalong A17</strain>
    </source>
</reference>
<name>A0A072UQC5_MEDTR</name>
<dbReference type="EMBL" id="CM001221">
    <property type="protein sequence ID" value="KEH28060.1"/>
    <property type="molecule type" value="Genomic_DNA"/>
</dbReference>
<organism evidence="2 4">
    <name type="scientific">Medicago truncatula</name>
    <name type="common">Barrel medic</name>
    <name type="synonym">Medicago tribuloides</name>
    <dbReference type="NCBI Taxonomy" id="3880"/>
    <lineage>
        <taxon>Eukaryota</taxon>
        <taxon>Viridiplantae</taxon>
        <taxon>Streptophyta</taxon>
        <taxon>Embryophyta</taxon>
        <taxon>Tracheophyta</taxon>
        <taxon>Spermatophyta</taxon>
        <taxon>Magnoliopsida</taxon>
        <taxon>eudicotyledons</taxon>
        <taxon>Gunneridae</taxon>
        <taxon>Pentapetalae</taxon>
        <taxon>rosids</taxon>
        <taxon>fabids</taxon>
        <taxon>Fabales</taxon>
        <taxon>Fabaceae</taxon>
        <taxon>Papilionoideae</taxon>
        <taxon>50 kb inversion clade</taxon>
        <taxon>NPAAA clade</taxon>
        <taxon>Hologalegina</taxon>
        <taxon>IRL clade</taxon>
        <taxon>Trifolieae</taxon>
        <taxon>Medicago</taxon>
    </lineage>
</organism>
<feature type="compositionally biased region" description="Low complexity" evidence="1">
    <location>
        <begin position="63"/>
        <end position="82"/>
    </location>
</feature>
<dbReference type="Proteomes" id="UP000002051">
    <property type="component" value="Chromosome 5"/>
</dbReference>
<accession>A0A072UQC5</accession>
<feature type="compositionally biased region" description="Basic and acidic residues" evidence="1">
    <location>
        <begin position="48"/>
        <end position="57"/>
    </location>
</feature>
<reference evidence="3" key="3">
    <citation type="submission" date="2015-04" db="UniProtKB">
        <authorList>
            <consortium name="EnsemblPlants"/>
        </authorList>
    </citation>
    <scope>IDENTIFICATION</scope>
    <source>
        <strain evidence="3">cv. Jemalong A17</strain>
    </source>
</reference>
<evidence type="ECO:0000313" key="2">
    <source>
        <dbReference type="EMBL" id="KEH28060.1"/>
    </source>
</evidence>
<keyword evidence="4" id="KW-1185">Reference proteome</keyword>
<protein>
    <submittedName>
        <fullName evidence="2 3">Uncharacterized protein</fullName>
    </submittedName>
</protein>
<sequence length="109" mass="12193">MQLHRCFVVRIHVNRQTKKSCEGSRIRNLRPIVLRRFLGVSRRKNNRKRDENARSHVEGAASNTPAPEAAMANAPCAPASNPMRPATTKMDSLLVFQVGSVPKAKKKFS</sequence>
<feature type="region of interest" description="Disordered" evidence="1">
    <location>
        <begin position="41"/>
        <end position="85"/>
    </location>
</feature>
<reference evidence="2 4" key="2">
    <citation type="journal article" date="2014" name="BMC Genomics">
        <title>An improved genome release (version Mt4.0) for the model legume Medicago truncatula.</title>
        <authorList>
            <person name="Tang H."/>
            <person name="Krishnakumar V."/>
            <person name="Bidwell S."/>
            <person name="Rosen B."/>
            <person name="Chan A."/>
            <person name="Zhou S."/>
            <person name="Gentzbittel L."/>
            <person name="Childs K.L."/>
            <person name="Yandell M."/>
            <person name="Gundlach H."/>
            <person name="Mayer K.F."/>
            <person name="Schwartz D.C."/>
            <person name="Town C.D."/>
        </authorList>
    </citation>
    <scope>GENOME REANNOTATION</scope>
    <source>
        <strain evidence="2">A17</strain>
        <strain evidence="3 4">cv. Jemalong A17</strain>
    </source>
</reference>
<dbReference type="EnsemblPlants" id="KEH28060">
    <property type="protein sequence ID" value="KEH28060"/>
    <property type="gene ID" value="MTR_5g061805"/>
</dbReference>
<dbReference type="AlphaFoldDB" id="A0A072UQC5"/>
<evidence type="ECO:0000256" key="1">
    <source>
        <dbReference type="SAM" id="MobiDB-lite"/>
    </source>
</evidence>